<dbReference type="InterPro" id="IPR002347">
    <property type="entry name" value="SDR_fam"/>
</dbReference>
<accession>A0AAW1RYZ0</accession>
<protein>
    <recommendedName>
        <fullName evidence="6">C-factor</fullName>
    </recommendedName>
</protein>
<dbReference type="PANTHER" id="PTHR43544:SF7">
    <property type="entry name" value="NADB-LER2"/>
    <property type="match status" value="1"/>
</dbReference>
<proteinExistence type="inferred from homology"/>
<keyword evidence="2" id="KW-0560">Oxidoreductase</keyword>
<comment type="caution">
    <text evidence="4">The sequence shown here is derived from an EMBL/GenBank/DDBJ whole genome shotgun (WGS) entry which is preliminary data.</text>
</comment>
<dbReference type="Gene3D" id="3.40.50.720">
    <property type="entry name" value="NAD(P)-binding Rossmann-like Domain"/>
    <property type="match status" value="1"/>
</dbReference>
<reference evidence="4 5" key="1">
    <citation type="journal article" date="2024" name="Nat. Commun.">
        <title>Phylogenomics reveals the evolutionary origins of lichenization in chlorophyte algae.</title>
        <authorList>
            <person name="Puginier C."/>
            <person name="Libourel C."/>
            <person name="Otte J."/>
            <person name="Skaloud P."/>
            <person name="Haon M."/>
            <person name="Grisel S."/>
            <person name="Petersen M."/>
            <person name="Berrin J.G."/>
            <person name="Delaux P.M."/>
            <person name="Dal Grande F."/>
            <person name="Keller J."/>
        </authorList>
    </citation>
    <scope>NUCLEOTIDE SEQUENCE [LARGE SCALE GENOMIC DNA]</scope>
    <source>
        <strain evidence="4 5">SAG 245.80</strain>
    </source>
</reference>
<keyword evidence="5" id="KW-1185">Reference proteome</keyword>
<evidence type="ECO:0000256" key="2">
    <source>
        <dbReference type="ARBA" id="ARBA00023002"/>
    </source>
</evidence>
<organism evidence="4 5">
    <name type="scientific">Elliptochloris bilobata</name>
    <dbReference type="NCBI Taxonomy" id="381761"/>
    <lineage>
        <taxon>Eukaryota</taxon>
        <taxon>Viridiplantae</taxon>
        <taxon>Chlorophyta</taxon>
        <taxon>core chlorophytes</taxon>
        <taxon>Trebouxiophyceae</taxon>
        <taxon>Trebouxiophyceae incertae sedis</taxon>
        <taxon>Elliptochloris clade</taxon>
        <taxon>Elliptochloris</taxon>
    </lineage>
</organism>
<evidence type="ECO:0000256" key="3">
    <source>
        <dbReference type="RuleBase" id="RU000363"/>
    </source>
</evidence>
<keyword evidence="1" id="KW-0521">NADP</keyword>
<dbReference type="Proteomes" id="UP001445335">
    <property type="component" value="Unassembled WGS sequence"/>
</dbReference>
<dbReference type="Pfam" id="PF00106">
    <property type="entry name" value="adh_short"/>
    <property type="match status" value="1"/>
</dbReference>
<gene>
    <name evidence="4" type="ORF">WJX81_008148</name>
</gene>
<dbReference type="PRINTS" id="PR00081">
    <property type="entry name" value="GDHRDH"/>
</dbReference>
<dbReference type="EMBL" id="JALJOU010000017">
    <property type="protein sequence ID" value="KAK9839325.1"/>
    <property type="molecule type" value="Genomic_DNA"/>
</dbReference>
<dbReference type="GO" id="GO:0005737">
    <property type="term" value="C:cytoplasm"/>
    <property type="evidence" value="ECO:0007669"/>
    <property type="project" value="TreeGrafter"/>
</dbReference>
<evidence type="ECO:0000313" key="5">
    <source>
        <dbReference type="Proteomes" id="UP001445335"/>
    </source>
</evidence>
<comment type="similarity">
    <text evidence="3">Belongs to the short-chain dehydrogenases/reductases (SDR) family.</text>
</comment>
<dbReference type="PANTHER" id="PTHR43544">
    <property type="entry name" value="SHORT-CHAIN DEHYDROGENASE/REDUCTASE"/>
    <property type="match status" value="1"/>
</dbReference>
<dbReference type="InterPro" id="IPR051468">
    <property type="entry name" value="Fungal_SecMetab_SDRs"/>
</dbReference>
<dbReference type="PRINTS" id="PR00080">
    <property type="entry name" value="SDRFAMILY"/>
</dbReference>
<dbReference type="AlphaFoldDB" id="A0AAW1RYZ0"/>
<dbReference type="InterPro" id="IPR036291">
    <property type="entry name" value="NAD(P)-bd_dom_sf"/>
</dbReference>
<dbReference type="GO" id="GO:0016491">
    <property type="term" value="F:oxidoreductase activity"/>
    <property type="evidence" value="ECO:0007669"/>
    <property type="project" value="UniProtKB-KW"/>
</dbReference>
<sequence length="203" mass="21813">MAASQRLVTLTLDTSDEQSIKEAASKLEQTHPEGIDYLINVAGTADEKFQPALETDGADYIRVLTVNTVGPFLMIKAFVPLLRKKQTRTVVNVSSVDGSIATNRSGQYGEQAGMQLAYSCSKAALNMQTSVLANALKAEDFTVISMCPGWVQTAMGQRAADEGSQPELSVAESTAKQLALIRRLTPADSGKFFSAAEDKELPH</sequence>
<evidence type="ECO:0000256" key="1">
    <source>
        <dbReference type="ARBA" id="ARBA00022857"/>
    </source>
</evidence>
<name>A0AAW1RYZ0_9CHLO</name>
<evidence type="ECO:0008006" key="6">
    <source>
        <dbReference type="Google" id="ProtNLM"/>
    </source>
</evidence>
<dbReference type="SUPFAM" id="SSF51735">
    <property type="entry name" value="NAD(P)-binding Rossmann-fold domains"/>
    <property type="match status" value="1"/>
</dbReference>
<evidence type="ECO:0000313" key="4">
    <source>
        <dbReference type="EMBL" id="KAK9839325.1"/>
    </source>
</evidence>